<dbReference type="KEGG" id="lbc:LACBIDRAFT_307112"/>
<evidence type="ECO:0000313" key="2">
    <source>
        <dbReference type="EMBL" id="EDR03603.1"/>
    </source>
</evidence>
<dbReference type="HOGENOM" id="CLU_2469481_0_0_1"/>
<gene>
    <name evidence="2" type="ORF">LACBIDRAFT_307112</name>
</gene>
<dbReference type="AlphaFoldDB" id="B0DPE9"/>
<dbReference type="Proteomes" id="UP000001194">
    <property type="component" value="Unassembled WGS sequence"/>
</dbReference>
<dbReference type="InParanoid" id="B0DPE9"/>
<organism evidence="3">
    <name type="scientific">Laccaria bicolor (strain S238N-H82 / ATCC MYA-4686)</name>
    <name type="common">Bicoloured deceiver</name>
    <name type="synonym">Laccaria laccata var. bicolor</name>
    <dbReference type="NCBI Taxonomy" id="486041"/>
    <lineage>
        <taxon>Eukaryota</taxon>
        <taxon>Fungi</taxon>
        <taxon>Dikarya</taxon>
        <taxon>Basidiomycota</taxon>
        <taxon>Agaricomycotina</taxon>
        <taxon>Agaricomycetes</taxon>
        <taxon>Agaricomycetidae</taxon>
        <taxon>Agaricales</taxon>
        <taxon>Agaricineae</taxon>
        <taxon>Hydnangiaceae</taxon>
        <taxon>Laccaria</taxon>
    </lineage>
</organism>
<dbReference type="EMBL" id="DS547123">
    <property type="protein sequence ID" value="EDR03603.1"/>
    <property type="molecule type" value="Genomic_DNA"/>
</dbReference>
<dbReference type="GeneID" id="6081442"/>
<accession>B0DPE9</accession>
<dbReference type="RefSeq" id="XP_001885751.1">
    <property type="nucleotide sequence ID" value="XM_001885716.1"/>
</dbReference>
<reference evidence="2 3" key="1">
    <citation type="journal article" date="2008" name="Nature">
        <title>The genome of Laccaria bicolor provides insights into mycorrhizal symbiosis.</title>
        <authorList>
            <person name="Martin F."/>
            <person name="Aerts A."/>
            <person name="Ahren D."/>
            <person name="Brun A."/>
            <person name="Danchin E.G.J."/>
            <person name="Duchaussoy F."/>
            <person name="Gibon J."/>
            <person name="Kohler A."/>
            <person name="Lindquist E."/>
            <person name="Pereda V."/>
            <person name="Salamov A."/>
            <person name="Shapiro H.J."/>
            <person name="Wuyts J."/>
            <person name="Blaudez D."/>
            <person name="Buee M."/>
            <person name="Brokstein P."/>
            <person name="Canbaeck B."/>
            <person name="Cohen D."/>
            <person name="Courty P.E."/>
            <person name="Coutinho P.M."/>
            <person name="Delaruelle C."/>
            <person name="Detter J.C."/>
            <person name="Deveau A."/>
            <person name="DiFazio S."/>
            <person name="Duplessis S."/>
            <person name="Fraissinet-Tachet L."/>
            <person name="Lucic E."/>
            <person name="Frey-Klett P."/>
            <person name="Fourrey C."/>
            <person name="Feussner I."/>
            <person name="Gay G."/>
            <person name="Grimwood J."/>
            <person name="Hoegger P.J."/>
            <person name="Jain P."/>
            <person name="Kilaru S."/>
            <person name="Labbe J."/>
            <person name="Lin Y.C."/>
            <person name="Legue V."/>
            <person name="Le Tacon F."/>
            <person name="Marmeisse R."/>
            <person name="Melayah D."/>
            <person name="Montanini B."/>
            <person name="Muratet M."/>
            <person name="Nehls U."/>
            <person name="Niculita-Hirzel H."/>
            <person name="Oudot-Le Secq M.P."/>
            <person name="Peter M."/>
            <person name="Quesneville H."/>
            <person name="Rajashekar B."/>
            <person name="Reich M."/>
            <person name="Rouhier N."/>
            <person name="Schmutz J."/>
            <person name="Yin T."/>
            <person name="Chalot M."/>
            <person name="Henrissat B."/>
            <person name="Kuees U."/>
            <person name="Lucas S."/>
            <person name="Van de Peer Y."/>
            <person name="Podila G.K."/>
            <person name="Polle A."/>
            <person name="Pukkila P.J."/>
            <person name="Richardson P.M."/>
            <person name="Rouze P."/>
            <person name="Sanders I.R."/>
            <person name="Stajich J.E."/>
            <person name="Tunlid A."/>
            <person name="Tuskan G."/>
            <person name="Grigoriev I.V."/>
        </authorList>
    </citation>
    <scope>NUCLEOTIDE SEQUENCE [LARGE SCALE GENOMIC DNA]</scope>
    <source>
        <strain evidence="3">S238N-H82 / ATCC MYA-4686</strain>
    </source>
</reference>
<protein>
    <submittedName>
        <fullName evidence="2">Predicted protein</fullName>
    </submittedName>
</protein>
<evidence type="ECO:0000256" key="1">
    <source>
        <dbReference type="SAM" id="MobiDB-lite"/>
    </source>
</evidence>
<feature type="compositionally biased region" description="Polar residues" evidence="1">
    <location>
        <begin position="1"/>
        <end position="11"/>
    </location>
</feature>
<proteinExistence type="predicted"/>
<name>B0DPE9_LACBS</name>
<sequence length="88" mass="9935">MSSTLRPATSFSREHDRRGCRCPDSSARDLLPKLIIDFVGLTARDPPRRYVVIINNKNEGLLVTCCTRPLLLSIRIKANRRPCQPPCS</sequence>
<evidence type="ECO:0000313" key="3">
    <source>
        <dbReference type="Proteomes" id="UP000001194"/>
    </source>
</evidence>
<keyword evidence="3" id="KW-1185">Reference proteome</keyword>
<feature type="region of interest" description="Disordered" evidence="1">
    <location>
        <begin position="1"/>
        <end position="22"/>
    </location>
</feature>
<feature type="compositionally biased region" description="Basic and acidic residues" evidence="1">
    <location>
        <begin position="12"/>
        <end position="22"/>
    </location>
</feature>